<dbReference type="GO" id="GO:0005737">
    <property type="term" value="C:cytoplasm"/>
    <property type="evidence" value="ECO:0007669"/>
    <property type="project" value="TreeGrafter"/>
</dbReference>
<sequence length="135" mass="15564">MANFCVVSGHTVNGVVQFHRDILKDGLFADYVSIWPNKFQNKTNDITPRRWLKFSSPKLSQIITKWLKTDKWVTNLDLLVCLWEEMSHEERKATTPRTVMIGGKAFATYTNAKRIVNLMDDVGTIVNTDPEVNEY</sequence>
<dbReference type="PANTHER" id="PTHR11468:SF4">
    <property type="entry name" value="ALPHA-GLUCAN PHOSPHORYLASE 2, CYTOSOLIC"/>
    <property type="match status" value="1"/>
</dbReference>
<dbReference type="SUPFAM" id="SSF53756">
    <property type="entry name" value="UDP-Glycosyltransferase/glycogen phosphorylase"/>
    <property type="match status" value="1"/>
</dbReference>
<accession>A0AA35VN46</accession>
<proteinExistence type="inferred from homology"/>
<dbReference type="PANTHER" id="PTHR11468">
    <property type="entry name" value="GLYCOGEN PHOSPHORYLASE"/>
    <property type="match status" value="1"/>
</dbReference>
<comment type="function">
    <text evidence="2">Allosteric enzyme that catalyzes the rate-limiting step in glycogen catabolism, the phosphorolytic cleavage of glycogen to produce glucose-1-phosphate, and plays a central role in maintaining cellular and organismal glucose homeostasis.</text>
</comment>
<protein>
    <recommendedName>
        <fullName evidence="2">Alpha-1,4 glucan phosphorylase</fullName>
        <ecNumber evidence="2">2.4.1.1</ecNumber>
    </recommendedName>
</protein>
<keyword evidence="2" id="KW-0663">Pyridoxal phosphate</keyword>
<keyword evidence="2" id="KW-0328">Glycosyltransferase</keyword>
<evidence type="ECO:0000313" key="4">
    <source>
        <dbReference type="Proteomes" id="UP001177003"/>
    </source>
</evidence>
<reference evidence="3" key="1">
    <citation type="submission" date="2023-04" db="EMBL/GenBank/DDBJ databases">
        <authorList>
            <person name="Vijverberg K."/>
            <person name="Xiong W."/>
            <person name="Schranz E."/>
        </authorList>
    </citation>
    <scope>NUCLEOTIDE SEQUENCE</scope>
</reference>
<evidence type="ECO:0000256" key="2">
    <source>
        <dbReference type="RuleBase" id="RU000587"/>
    </source>
</evidence>
<evidence type="ECO:0000256" key="1">
    <source>
        <dbReference type="ARBA" id="ARBA00006047"/>
    </source>
</evidence>
<dbReference type="InterPro" id="IPR000811">
    <property type="entry name" value="Glyco_trans_35"/>
</dbReference>
<comment type="catalytic activity">
    <reaction evidence="2">
        <text>[(1-&gt;4)-alpha-D-glucosyl](n) + phosphate = [(1-&gt;4)-alpha-D-glucosyl](n-1) + alpha-D-glucose 1-phosphate</text>
        <dbReference type="Rhea" id="RHEA:41732"/>
        <dbReference type="Rhea" id="RHEA-COMP:9584"/>
        <dbReference type="Rhea" id="RHEA-COMP:9586"/>
        <dbReference type="ChEBI" id="CHEBI:15444"/>
        <dbReference type="ChEBI" id="CHEBI:43474"/>
        <dbReference type="ChEBI" id="CHEBI:58601"/>
        <dbReference type="EC" id="2.4.1.1"/>
    </reaction>
</comment>
<dbReference type="EC" id="2.4.1.1" evidence="2"/>
<organism evidence="3 4">
    <name type="scientific">Lactuca saligna</name>
    <name type="common">Willowleaf lettuce</name>
    <dbReference type="NCBI Taxonomy" id="75948"/>
    <lineage>
        <taxon>Eukaryota</taxon>
        <taxon>Viridiplantae</taxon>
        <taxon>Streptophyta</taxon>
        <taxon>Embryophyta</taxon>
        <taxon>Tracheophyta</taxon>
        <taxon>Spermatophyta</taxon>
        <taxon>Magnoliopsida</taxon>
        <taxon>eudicotyledons</taxon>
        <taxon>Gunneridae</taxon>
        <taxon>Pentapetalae</taxon>
        <taxon>asterids</taxon>
        <taxon>campanulids</taxon>
        <taxon>Asterales</taxon>
        <taxon>Asteraceae</taxon>
        <taxon>Cichorioideae</taxon>
        <taxon>Cichorieae</taxon>
        <taxon>Lactucinae</taxon>
        <taxon>Lactuca</taxon>
    </lineage>
</organism>
<dbReference type="Pfam" id="PF00343">
    <property type="entry name" value="Phosphorylase"/>
    <property type="match status" value="1"/>
</dbReference>
<comment type="cofactor">
    <cofactor evidence="2">
        <name>pyridoxal 5'-phosphate</name>
        <dbReference type="ChEBI" id="CHEBI:597326"/>
    </cofactor>
</comment>
<name>A0AA35VN46_LACSI</name>
<keyword evidence="2" id="KW-0119">Carbohydrate metabolism</keyword>
<dbReference type="GO" id="GO:0008184">
    <property type="term" value="F:glycogen phosphorylase activity"/>
    <property type="evidence" value="ECO:0007669"/>
    <property type="project" value="InterPro"/>
</dbReference>
<comment type="similarity">
    <text evidence="1 2">Belongs to the glycogen phosphorylase family.</text>
</comment>
<dbReference type="GO" id="GO:0005980">
    <property type="term" value="P:glycogen catabolic process"/>
    <property type="evidence" value="ECO:0007669"/>
    <property type="project" value="TreeGrafter"/>
</dbReference>
<dbReference type="Gene3D" id="3.40.50.2000">
    <property type="entry name" value="Glycogen Phosphorylase B"/>
    <property type="match status" value="3"/>
</dbReference>
<gene>
    <name evidence="3" type="ORF">LSALG_LOCUS4811</name>
</gene>
<keyword evidence="2" id="KW-0808">Transferase</keyword>
<dbReference type="AlphaFoldDB" id="A0AA35VN46"/>
<dbReference type="Proteomes" id="UP001177003">
    <property type="component" value="Chromosome 0"/>
</dbReference>
<keyword evidence="4" id="KW-1185">Reference proteome</keyword>
<dbReference type="GO" id="GO:0030170">
    <property type="term" value="F:pyridoxal phosphate binding"/>
    <property type="evidence" value="ECO:0007669"/>
    <property type="project" value="TreeGrafter"/>
</dbReference>
<evidence type="ECO:0000313" key="3">
    <source>
        <dbReference type="EMBL" id="CAI9264147.1"/>
    </source>
</evidence>
<dbReference type="EMBL" id="OX465086">
    <property type="protein sequence ID" value="CAI9264147.1"/>
    <property type="molecule type" value="Genomic_DNA"/>
</dbReference>